<keyword evidence="2" id="KW-1185">Reference proteome</keyword>
<name>A0A2R5G0C9_NOSCO</name>
<dbReference type="OrthoDB" id="489381at2"/>
<sequence length="74" mass="8300">MYRFWGLDIKANSVHSSKFSNPQTSSFNKSLTAWVQMAVAPISGAYQQLSQYLGIYLTAFLPCFSGVTFSEDHK</sequence>
<dbReference type="Proteomes" id="UP000245124">
    <property type="component" value="Unassembled WGS sequence"/>
</dbReference>
<accession>A0A2R5G0C9</accession>
<organism evidence="1 2">
    <name type="scientific">Nostoc commune NIES-4072</name>
    <dbReference type="NCBI Taxonomy" id="2005467"/>
    <lineage>
        <taxon>Bacteria</taxon>
        <taxon>Bacillati</taxon>
        <taxon>Cyanobacteriota</taxon>
        <taxon>Cyanophyceae</taxon>
        <taxon>Nostocales</taxon>
        <taxon>Nostocaceae</taxon>
        <taxon>Nostoc</taxon>
    </lineage>
</organism>
<gene>
    <name evidence="1" type="ORF">NIES4072_50180</name>
</gene>
<evidence type="ECO:0000313" key="2">
    <source>
        <dbReference type="Proteomes" id="UP000245124"/>
    </source>
</evidence>
<dbReference type="AlphaFoldDB" id="A0A2R5G0C9"/>
<dbReference type="RefSeq" id="WP_109011253.1">
    <property type="nucleotide sequence ID" value="NZ_BDUD01000001.1"/>
</dbReference>
<protein>
    <submittedName>
        <fullName evidence="1">Uncharacterized protein</fullName>
    </submittedName>
</protein>
<proteinExistence type="predicted"/>
<evidence type="ECO:0000313" key="1">
    <source>
        <dbReference type="EMBL" id="GBG21334.1"/>
    </source>
</evidence>
<comment type="caution">
    <text evidence="1">The sequence shown here is derived from an EMBL/GenBank/DDBJ whole genome shotgun (WGS) entry which is preliminary data.</text>
</comment>
<dbReference type="EMBL" id="BDUD01000001">
    <property type="protein sequence ID" value="GBG21334.1"/>
    <property type="molecule type" value="Genomic_DNA"/>
</dbReference>
<reference evidence="1 2" key="1">
    <citation type="submission" date="2017-06" db="EMBL/GenBank/DDBJ databases">
        <title>Genome sequencing of cyanobaciteial culture collection at National Institute for Environmental Studies (NIES).</title>
        <authorList>
            <person name="Hirose Y."/>
            <person name="Shimura Y."/>
            <person name="Fujisawa T."/>
            <person name="Nakamura Y."/>
            <person name="Kawachi M."/>
        </authorList>
    </citation>
    <scope>NUCLEOTIDE SEQUENCE [LARGE SCALE GENOMIC DNA]</scope>
    <source>
        <strain evidence="1 2">NIES-4072</strain>
    </source>
</reference>